<organism evidence="1 2">
    <name type="scientific">Asticcacaulis excentricus</name>
    <dbReference type="NCBI Taxonomy" id="78587"/>
    <lineage>
        <taxon>Bacteria</taxon>
        <taxon>Pseudomonadati</taxon>
        <taxon>Pseudomonadota</taxon>
        <taxon>Alphaproteobacteria</taxon>
        <taxon>Caulobacterales</taxon>
        <taxon>Caulobacteraceae</taxon>
        <taxon>Asticcacaulis</taxon>
    </lineage>
</organism>
<reference evidence="2" key="2">
    <citation type="journal article" date="2017" name="Plant Physiol. Biochem.">
        <title>Differential oxidative and antioxidative response of duckweed Lemna minor toward plant growth promoting/inhibiting bacteria.</title>
        <authorList>
            <person name="Ishizawa H."/>
            <person name="Kuroda M."/>
            <person name="Morikawa M."/>
            <person name="Ike M."/>
        </authorList>
    </citation>
    <scope>NUCLEOTIDE SEQUENCE [LARGE SCALE GENOMIC DNA]</scope>
    <source>
        <strain evidence="2">M6</strain>
    </source>
</reference>
<dbReference type="AlphaFoldDB" id="A0A3G9FXT1"/>
<dbReference type="EMBL" id="AP018827">
    <property type="protein sequence ID" value="BBF79912.1"/>
    <property type="molecule type" value="Genomic_DNA"/>
</dbReference>
<dbReference type="Proteomes" id="UP000278756">
    <property type="component" value="Chromosome 1"/>
</dbReference>
<reference evidence="2" key="1">
    <citation type="journal article" date="2017" name="Biotechnol. Biofuels">
        <title>Evaluation of environmental bacterial communities as a factor affecting the growth of duckweed Lemna minor.</title>
        <authorList>
            <person name="Ishizawa H."/>
            <person name="Kuroda M."/>
            <person name="Morikawa M."/>
            <person name="Ike M."/>
        </authorList>
    </citation>
    <scope>NUCLEOTIDE SEQUENCE [LARGE SCALE GENOMIC DNA]</scope>
    <source>
        <strain evidence="2">M6</strain>
    </source>
</reference>
<accession>A0A3G9FXT1</accession>
<gene>
    <name evidence="1" type="ORF">EM6_0489</name>
</gene>
<name>A0A3G9FXT1_9CAUL</name>
<evidence type="ECO:0000313" key="1">
    <source>
        <dbReference type="EMBL" id="BBF79912.1"/>
    </source>
</evidence>
<proteinExistence type="predicted"/>
<protein>
    <submittedName>
        <fullName evidence="1">Uncharacterized protein</fullName>
    </submittedName>
</protein>
<evidence type="ECO:0000313" key="2">
    <source>
        <dbReference type="Proteomes" id="UP000278756"/>
    </source>
</evidence>
<dbReference type="RefSeq" id="WP_172961112.1">
    <property type="nucleotide sequence ID" value="NZ_AP018827.1"/>
</dbReference>
<sequence>MTVLGFVWPPVAALDAEDASNELRPPLSLRSLARLFSVSEGEATTEGAAAG</sequence>